<evidence type="ECO:0000256" key="3">
    <source>
        <dbReference type="ARBA" id="ARBA00022967"/>
    </source>
</evidence>
<dbReference type="PANTHER" id="PTHR11993">
    <property type="entry name" value="NADH-UBIQUINONE OXIDOREDUCTASE 49 KDA SUBUNIT"/>
    <property type="match status" value="1"/>
</dbReference>
<sequence length="375" mass="42865">MSKARVLTVFLGPQHPGAPGNVGFKLLLDGERVLDIDLIPGFLHRGFEKMMEYRRWDMDLVLSARVCVEDPDHVELTYTHAMEQIFGIEPPEKAKYVRVIVAEFSRLANHLLWMMHFAGPIAARYATSWAIAAREEILKWFDYVAGHRVYHHYIFPGGIRWNIPSDFKEKTLKVLKVIKPLIDDLRDGFFYHPIFEKRARDMGRLKPGDAIRLGATGPTLRGSGVKFDLRKALKYDAYGEIDFEIPTGEYGDSYDRALVRLREMYISMEIIRQAVEKMPTEGPYRYRLPAAIPTGEGIGRVESARGEFLAHILQRPPGAHRYSKPLNPYRIKFRGPTMAHLTTVLKHIVHNEEITVADLPVLIGSFDPCAPDIDR</sequence>
<keyword evidence="3 5" id="KW-1278">Translocase</keyword>
<dbReference type="RefSeq" id="WP_013142484.1">
    <property type="nucleotide sequence ID" value="NC_014205.1"/>
</dbReference>
<protein>
    <submittedName>
        <fullName evidence="7">NADH dehydrogenase (Quinone)</fullName>
        <ecNumber evidence="7">1.6.99.5</ecNumber>
    </submittedName>
</protein>
<dbReference type="GO" id="GO:0048038">
    <property type="term" value="F:quinone binding"/>
    <property type="evidence" value="ECO:0007669"/>
    <property type="project" value="InterPro"/>
</dbReference>
<evidence type="ECO:0000313" key="7">
    <source>
        <dbReference type="EMBL" id="ADI31286.1"/>
    </source>
</evidence>
<dbReference type="HOGENOM" id="CLU_015134_1_2_2"/>
<dbReference type="EMBL" id="CP002051">
    <property type="protein sequence ID" value="ADI31286.1"/>
    <property type="molecule type" value="Genomic_DNA"/>
</dbReference>
<dbReference type="STRING" id="591019.Shell_0143"/>
<reference evidence="7 8" key="2">
    <citation type="journal article" date="2011" name="Stand. Genomic Sci.">
        <title>Complete genome sequence of Staphylothermus hellenicus P8.</title>
        <authorList>
            <person name="Anderson I."/>
            <person name="Wirth R."/>
            <person name="Lucas S."/>
            <person name="Copeland A."/>
            <person name="Lapidus A."/>
            <person name="Cheng J.F."/>
            <person name="Goodwin L."/>
            <person name="Pitluck S."/>
            <person name="Davenport K."/>
            <person name="Detter J.C."/>
            <person name="Han C."/>
            <person name="Tapia R."/>
            <person name="Land M."/>
            <person name="Hauser L."/>
            <person name="Pati A."/>
            <person name="Mikhailova N."/>
            <person name="Woyke T."/>
            <person name="Klenk H.P."/>
            <person name="Kyrpides N."/>
            <person name="Ivanova N."/>
        </authorList>
    </citation>
    <scope>NUCLEOTIDE SEQUENCE [LARGE SCALE GENOMIC DNA]</scope>
    <source>
        <strain evidence="8">DSM 12710 / JCM 10830 / BK20S6-10-b1 / P8</strain>
    </source>
</reference>
<evidence type="ECO:0000313" key="8">
    <source>
        <dbReference type="Proteomes" id="UP000002573"/>
    </source>
</evidence>
<evidence type="ECO:0000256" key="2">
    <source>
        <dbReference type="ARBA" id="ARBA00022448"/>
    </source>
</evidence>
<dbReference type="InterPro" id="IPR001135">
    <property type="entry name" value="NADH_Q_OxRdtase_suD"/>
</dbReference>
<evidence type="ECO:0000256" key="1">
    <source>
        <dbReference type="ARBA" id="ARBA00005769"/>
    </source>
</evidence>
<dbReference type="InterPro" id="IPR022885">
    <property type="entry name" value="NDH1_su_D/H"/>
</dbReference>
<gene>
    <name evidence="7" type="ordered locus">Shell_0143</name>
</gene>
<keyword evidence="7" id="KW-0560">Oxidoreductase</keyword>
<dbReference type="GeneID" id="9233432"/>
<name>D7DAT9_STAHD</name>
<reference evidence="8" key="1">
    <citation type="submission" date="2010-05" db="EMBL/GenBank/DDBJ databases">
        <title>Complete sequence of Staphylothermus hellenicus DSM 12710.</title>
        <authorList>
            <consortium name="US DOE Joint Genome Institute"/>
            <person name="Lucas S."/>
            <person name="Copeland A."/>
            <person name="Lapidus A."/>
            <person name="Cheng J.-F."/>
            <person name="Bruce D."/>
            <person name="Goodwin L."/>
            <person name="Pitluck S."/>
            <person name="Davenport K."/>
            <person name="Detter J.C."/>
            <person name="Han C."/>
            <person name="Tapia R."/>
            <person name="Larimer F."/>
            <person name="Land M."/>
            <person name="Hauser L."/>
            <person name="Kyrpides N."/>
            <person name="Mikhailova N."/>
            <person name="Anderson I.J."/>
            <person name="Woyke T."/>
        </authorList>
    </citation>
    <scope>NUCLEOTIDE SEQUENCE [LARGE SCALE GENOMIC DNA]</scope>
    <source>
        <strain evidence="8">DSM 12710 / JCM 10830 / BK20S6-10-b1 / P8</strain>
    </source>
</reference>
<dbReference type="InterPro" id="IPR029014">
    <property type="entry name" value="NiFe-Hase_large"/>
</dbReference>
<dbReference type="InterPro" id="IPR014029">
    <property type="entry name" value="NADH_UbQ_OxRdtase_49kDa_CS"/>
</dbReference>
<evidence type="ECO:0000259" key="6">
    <source>
        <dbReference type="Pfam" id="PF00346"/>
    </source>
</evidence>
<feature type="domain" description="NADH-quinone oxidoreductase subunit D" evidence="6">
    <location>
        <begin position="291"/>
        <end position="375"/>
    </location>
</feature>
<dbReference type="Proteomes" id="UP000002573">
    <property type="component" value="Chromosome"/>
</dbReference>
<dbReference type="PROSITE" id="PS00535">
    <property type="entry name" value="COMPLEX1_49K"/>
    <property type="match status" value="1"/>
</dbReference>
<dbReference type="EC" id="1.6.99.5" evidence="7"/>
<dbReference type="eggNOG" id="arCOG01548">
    <property type="taxonomic scope" value="Archaea"/>
</dbReference>
<dbReference type="OrthoDB" id="43567at2157"/>
<evidence type="ECO:0000256" key="4">
    <source>
        <dbReference type="ARBA" id="ARBA00023027"/>
    </source>
</evidence>
<dbReference type="Pfam" id="PF00346">
    <property type="entry name" value="Complex1_49kDa"/>
    <property type="match status" value="2"/>
</dbReference>
<keyword evidence="8" id="KW-1185">Reference proteome</keyword>
<keyword evidence="2 5" id="KW-0813">Transport</keyword>
<dbReference type="AlphaFoldDB" id="D7DAT9"/>
<dbReference type="PANTHER" id="PTHR11993:SF10">
    <property type="entry name" value="NADH DEHYDROGENASE [UBIQUINONE] IRON-SULFUR PROTEIN 2, MITOCHONDRIAL"/>
    <property type="match status" value="1"/>
</dbReference>
<dbReference type="GO" id="GO:0051287">
    <property type="term" value="F:NAD binding"/>
    <property type="evidence" value="ECO:0007669"/>
    <property type="project" value="InterPro"/>
</dbReference>
<proteinExistence type="inferred from homology"/>
<comment type="similarity">
    <text evidence="1 5">Belongs to the complex I 49 kDa subunit family.</text>
</comment>
<dbReference type="SUPFAM" id="SSF56762">
    <property type="entry name" value="HydB/Nqo4-like"/>
    <property type="match status" value="1"/>
</dbReference>
<feature type="domain" description="NADH-quinone oxidoreductase subunit D" evidence="6">
    <location>
        <begin position="127"/>
        <end position="285"/>
    </location>
</feature>
<dbReference type="GO" id="GO:0016651">
    <property type="term" value="F:oxidoreductase activity, acting on NAD(P)H"/>
    <property type="evidence" value="ECO:0007669"/>
    <property type="project" value="InterPro"/>
</dbReference>
<dbReference type="KEGG" id="shc:Shell_0143"/>
<accession>D7DAT9</accession>
<dbReference type="Gene3D" id="1.10.645.10">
    <property type="entry name" value="Cytochrome-c3 Hydrogenase, chain B"/>
    <property type="match status" value="1"/>
</dbReference>
<keyword evidence="4 5" id="KW-0520">NAD</keyword>
<organism evidence="7 8">
    <name type="scientific">Staphylothermus hellenicus (strain DSM 12710 / JCM 10830 / BK20S6-10-b1 / P8)</name>
    <dbReference type="NCBI Taxonomy" id="591019"/>
    <lineage>
        <taxon>Archaea</taxon>
        <taxon>Thermoproteota</taxon>
        <taxon>Thermoprotei</taxon>
        <taxon>Desulfurococcales</taxon>
        <taxon>Desulfurococcaceae</taxon>
        <taxon>Staphylothermus</taxon>
    </lineage>
</organism>
<evidence type="ECO:0000256" key="5">
    <source>
        <dbReference type="RuleBase" id="RU003685"/>
    </source>
</evidence>